<accession>A0A4Q7MQX8</accession>
<dbReference type="Pfam" id="PF06475">
    <property type="entry name" value="Glycolipid_bind"/>
    <property type="match status" value="1"/>
</dbReference>
<dbReference type="RefSeq" id="WP_130541680.1">
    <property type="nucleotide sequence ID" value="NZ_CP042431.1"/>
</dbReference>
<proteinExistence type="predicted"/>
<protein>
    <recommendedName>
        <fullName evidence="3">Glycolipid-binding protein</fullName>
    </recommendedName>
</protein>
<dbReference type="Proteomes" id="UP000293874">
    <property type="component" value="Unassembled WGS sequence"/>
</dbReference>
<keyword evidence="2" id="KW-1185">Reference proteome</keyword>
<dbReference type="SUPFAM" id="SSF159275">
    <property type="entry name" value="PA1994-like"/>
    <property type="match status" value="1"/>
</dbReference>
<sequence>MKKKTVVWKGCYSNTTEYMELVRGESIIVRGHITGEEEGKPYYASYILHLNLQWEVQSVSVMMKSDESVELFFEKKPDGWFDKDGKALVTLKDCTDIDISLTPFTNTLPVRRLEMPRGATREITVLYFKLPEGEFYPMQQSYTNIDDRFYKYENIDGGYAAVLELDKDGIVVYYPGRWQRVFP</sequence>
<evidence type="ECO:0000313" key="2">
    <source>
        <dbReference type="Proteomes" id="UP000293874"/>
    </source>
</evidence>
<gene>
    <name evidence="1" type="ORF">EV199_3047</name>
</gene>
<dbReference type="AlphaFoldDB" id="A0A4Q7MQX8"/>
<dbReference type="InterPro" id="IPR009467">
    <property type="entry name" value="Glycolipid-bd_prot_put"/>
</dbReference>
<organism evidence="1 2">
    <name type="scientific">Pseudobacter ginsenosidimutans</name>
    <dbReference type="NCBI Taxonomy" id="661488"/>
    <lineage>
        <taxon>Bacteria</taxon>
        <taxon>Pseudomonadati</taxon>
        <taxon>Bacteroidota</taxon>
        <taxon>Chitinophagia</taxon>
        <taxon>Chitinophagales</taxon>
        <taxon>Chitinophagaceae</taxon>
        <taxon>Pseudobacter</taxon>
    </lineage>
</organism>
<comment type="caution">
    <text evidence="1">The sequence shown here is derived from an EMBL/GenBank/DDBJ whole genome shotgun (WGS) entry which is preliminary data.</text>
</comment>
<evidence type="ECO:0008006" key="3">
    <source>
        <dbReference type="Google" id="ProtNLM"/>
    </source>
</evidence>
<dbReference type="OrthoDB" id="9814791at2"/>
<evidence type="ECO:0000313" key="1">
    <source>
        <dbReference type="EMBL" id="RZS71146.1"/>
    </source>
</evidence>
<dbReference type="EMBL" id="SGXA01000002">
    <property type="protein sequence ID" value="RZS71146.1"/>
    <property type="molecule type" value="Genomic_DNA"/>
</dbReference>
<name>A0A4Q7MQX8_9BACT</name>
<reference evidence="1 2" key="1">
    <citation type="submission" date="2019-02" db="EMBL/GenBank/DDBJ databases">
        <title>Genomic Encyclopedia of Type Strains, Phase IV (KMG-IV): sequencing the most valuable type-strain genomes for metagenomic binning, comparative biology and taxonomic classification.</title>
        <authorList>
            <person name="Goeker M."/>
        </authorList>
    </citation>
    <scope>NUCLEOTIDE SEQUENCE [LARGE SCALE GENOMIC DNA]</scope>
    <source>
        <strain evidence="1 2">DSM 18116</strain>
    </source>
</reference>